<sequence length="14" mass="1637">MRTCTFFSRSNCAL</sequence>
<dbReference type="EMBL" id="GBXM01051885">
    <property type="protein sequence ID" value="JAH56692.1"/>
    <property type="molecule type" value="Transcribed_RNA"/>
</dbReference>
<evidence type="ECO:0000313" key="1">
    <source>
        <dbReference type="EMBL" id="JAH56692.1"/>
    </source>
</evidence>
<reference evidence="1" key="2">
    <citation type="journal article" date="2015" name="Fish Shellfish Immunol.">
        <title>Early steps in the European eel (Anguilla anguilla)-Vibrio vulnificus interaction in the gills: Role of the RtxA13 toxin.</title>
        <authorList>
            <person name="Callol A."/>
            <person name="Pajuelo D."/>
            <person name="Ebbesson L."/>
            <person name="Teles M."/>
            <person name="MacKenzie S."/>
            <person name="Amaro C."/>
        </authorList>
    </citation>
    <scope>NUCLEOTIDE SEQUENCE</scope>
</reference>
<name>A0A0E9TT88_ANGAN</name>
<accession>A0A0E9TT88</accession>
<protein>
    <submittedName>
        <fullName evidence="1">Uncharacterized protein</fullName>
    </submittedName>
</protein>
<reference evidence="1" key="1">
    <citation type="submission" date="2014-11" db="EMBL/GenBank/DDBJ databases">
        <authorList>
            <person name="Amaro Gonzalez C."/>
        </authorList>
    </citation>
    <scope>NUCLEOTIDE SEQUENCE</scope>
</reference>
<organism evidence="1">
    <name type="scientific">Anguilla anguilla</name>
    <name type="common">European freshwater eel</name>
    <name type="synonym">Muraena anguilla</name>
    <dbReference type="NCBI Taxonomy" id="7936"/>
    <lineage>
        <taxon>Eukaryota</taxon>
        <taxon>Metazoa</taxon>
        <taxon>Chordata</taxon>
        <taxon>Craniata</taxon>
        <taxon>Vertebrata</taxon>
        <taxon>Euteleostomi</taxon>
        <taxon>Actinopterygii</taxon>
        <taxon>Neopterygii</taxon>
        <taxon>Teleostei</taxon>
        <taxon>Anguilliformes</taxon>
        <taxon>Anguillidae</taxon>
        <taxon>Anguilla</taxon>
    </lineage>
</organism>
<proteinExistence type="predicted"/>